<dbReference type="AlphaFoldDB" id="A0A6P5WZF4"/>
<protein>
    <submittedName>
        <fullName evidence="2">Uncharacterized protein LOC111278564</fullName>
    </submittedName>
</protein>
<accession>A0A6P5WZF4</accession>
<reference evidence="2" key="1">
    <citation type="submission" date="2025-08" db="UniProtKB">
        <authorList>
            <consortium name="RefSeq"/>
        </authorList>
    </citation>
    <scope>IDENTIFICATION</scope>
    <source>
        <tissue evidence="2">Fruit stalk</tissue>
    </source>
</reference>
<dbReference type="Proteomes" id="UP000515121">
    <property type="component" value="Unplaced"/>
</dbReference>
<evidence type="ECO:0000313" key="2">
    <source>
        <dbReference type="RefSeq" id="XP_022720901.1"/>
    </source>
</evidence>
<dbReference type="PANTHER" id="PTHR33265">
    <property type="entry name" value="AVR9/CF-9 RAPIDLY ELICITED PROTEIN-RELATED"/>
    <property type="match status" value="1"/>
</dbReference>
<organism evidence="1 2">
    <name type="scientific">Durio zibethinus</name>
    <name type="common">Durian</name>
    <dbReference type="NCBI Taxonomy" id="66656"/>
    <lineage>
        <taxon>Eukaryota</taxon>
        <taxon>Viridiplantae</taxon>
        <taxon>Streptophyta</taxon>
        <taxon>Embryophyta</taxon>
        <taxon>Tracheophyta</taxon>
        <taxon>Spermatophyta</taxon>
        <taxon>Magnoliopsida</taxon>
        <taxon>eudicotyledons</taxon>
        <taxon>Gunneridae</taxon>
        <taxon>Pentapetalae</taxon>
        <taxon>rosids</taxon>
        <taxon>malvids</taxon>
        <taxon>Malvales</taxon>
        <taxon>Malvaceae</taxon>
        <taxon>Helicteroideae</taxon>
        <taxon>Durio</taxon>
    </lineage>
</organism>
<evidence type="ECO:0000313" key="1">
    <source>
        <dbReference type="Proteomes" id="UP000515121"/>
    </source>
</evidence>
<dbReference type="GeneID" id="111278564"/>
<sequence>MEQNLPVMAKKVLSIVRAVLFTMRKGISSKRKFMVDLNMMLKRGKIASAKAIGNLMFHHHSNCHDSSSSMAAAAAAAAAALHEYEFSCSNTPNYIFPFNLATKKKNSINNYYHQFFACTHAPPTHDDDMETMNAVKAALEILNNNNNDSNNMVVEAAAASPMLPGFGQTPLARQLRITDSPFPLRDVDDDNGRIDKAAENFINRFYKDLKQQNKRMAEL</sequence>
<dbReference type="OrthoDB" id="696337at2759"/>
<dbReference type="KEGG" id="dzi:111278564"/>
<gene>
    <name evidence="2" type="primary">LOC111278564</name>
</gene>
<name>A0A6P5WZF4_DURZI</name>
<dbReference type="Pfam" id="PF05553">
    <property type="entry name" value="DUF761"/>
    <property type="match status" value="1"/>
</dbReference>
<dbReference type="InterPro" id="IPR008480">
    <property type="entry name" value="DUF761_pln"/>
</dbReference>
<proteinExistence type="predicted"/>
<dbReference type="PANTHER" id="PTHR33265:SF58">
    <property type="entry name" value="RAPIDLY ELICITED PROTEIN 146, PUTATIVE-RELATED"/>
    <property type="match status" value="1"/>
</dbReference>
<dbReference type="RefSeq" id="XP_022720901.1">
    <property type="nucleotide sequence ID" value="XM_022865166.1"/>
</dbReference>
<keyword evidence="1" id="KW-1185">Reference proteome</keyword>